<comment type="caution">
    <text evidence="3">The sequence shown here is derived from an EMBL/GenBank/DDBJ whole genome shotgun (WGS) entry which is preliminary data.</text>
</comment>
<reference evidence="3 4" key="1">
    <citation type="submission" date="2019-05" db="EMBL/GenBank/DDBJ databases">
        <title>Kocuria coralli sp. nov., a novel actinobacterium isolated from coral reef seawater.</title>
        <authorList>
            <person name="Li J."/>
        </authorList>
    </citation>
    <scope>NUCLEOTIDE SEQUENCE [LARGE SCALE GENOMIC DNA]</scope>
    <source>
        <strain evidence="3 4">SCSIO 13007</strain>
    </source>
</reference>
<dbReference type="RefSeq" id="WP_158032459.1">
    <property type="nucleotide sequence ID" value="NZ_ML708610.1"/>
</dbReference>
<dbReference type="EMBL" id="SZWF01000001">
    <property type="protein sequence ID" value="KAA9395652.1"/>
    <property type="molecule type" value="Genomic_DNA"/>
</dbReference>
<keyword evidence="4" id="KW-1185">Reference proteome</keyword>
<keyword evidence="2" id="KW-0472">Membrane</keyword>
<dbReference type="AlphaFoldDB" id="A0A5J5L1A1"/>
<proteinExistence type="predicted"/>
<dbReference type="OrthoDB" id="9919566at2"/>
<evidence type="ECO:0000313" key="3">
    <source>
        <dbReference type="EMBL" id="KAA9395652.1"/>
    </source>
</evidence>
<feature type="transmembrane region" description="Helical" evidence="2">
    <location>
        <begin position="117"/>
        <end position="137"/>
    </location>
</feature>
<feature type="transmembrane region" description="Helical" evidence="2">
    <location>
        <begin position="84"/>
        <end position="105"/>
    </location>
</feature>
<organism evidence="3 4">
    <name type="scientific">Kocuria coralli</name>
    <dbReference type="NCBI Taxonomy" id="1461025"/>
    <lineage>
        <taxon>Bacteria</taxon>
        <taxon>Bacillati</taxon>
        <taxon>Actinomycetota</taxon>
        <taxon>Actinomycetes</taxon>
        <taxon>Micrococcales</taxon>
        <taxon>Micrococcaceae</taxon>
        <taxon>Kocuria</taxon>
    </lineage>
</organism>
<keyword evidence="2" id="KW-0812">Transmembrane</keyword>
<accession>A0A5J5L1A1</accession>
<evidence type="ECO:0000313" key="4">
    <source>
        <dbReference type="Proteomes" id="UP000325957"/>
    </source>
</evidence>
<protein>
    <submittedName>
        <fullName evidence="3">Uncharacterized protein</fullName>
    </submittedName>
</protein>
<name>A0A5J5L1A1_9MICC</name>
<feature type="transmembrane region" description="Helical" evidence="2">
    <location>
        <begin position="53"/>
        <end position="77"/>
    </location>
</feature>
<dbReference type="Proteomes" id="UP000325957">
    <property type="component" value="Unassembled WGS sequence"/>
</dbReference>
<feature type="transmembrane region" description="Helical" evidence="2">
    <location>
        <begin position="28"/>
        <end position="47"/>
    </location>
</feature>
<feature type="region of interest" description="Disordered" evidence="1">
    <location>
        <begin position="150"/>
        <end position="181"/>
    </location>
</feature>
<sequence length="181" mass="18664">MMPGTGRRGRGGHGGTVAGNVWQRMLRVSALGGAAAALGIAVLAWAVSGAAAAGSVLLGTVIVTVVFALSLLSLWWASRYPAPVAAMAMLVLYVALVFAGALILFATSAPGWVEPGWIGVATIGQLVAWLTGSGVALRRSRLPVFDVETPRDPRADELQANTGPTGTDSRKPTTGRHHDAR</sequence>
<keyword evidence="2" id="KW-1133">Transmembrane helix</keyword>
<evidence type="ECO:0000256" key="2">
    <source>
        <dbReference type="SAM" id="Phobius"/>
    </source>
</evidence>
<evidence type="ECO:0000256" key="1">
    <source>
        <dbReference type="SAM" id="MobiDB-lite"/>
    </source>
</evidence>
<gene>
    <name evidence="3" type="ORF">FCK90_01140</name>
</gene>